<keyword evidence="2" id="KW-1185">Reference proteome</keyword>
<reference evidence="1 2" key="1">
    <citation type="submission" date="2017-02" db="EMBL/GenBank/DDBJ databases">
        <authorList>
            <person name="Peterson S.W."/>
        </authorList>
    </citation>
    <scope>NUCLEOTIDE SEQUENCE [LARGE SCALE GENOMIC DNA]</scope>
    <source>
        <strain evidence="1 2">DSM 25262</strain>
    </source>
</reference>
<name>A0A1T5MHM0_9BACT</name>
<protein>
    <submittedName>
        <fullName evidence="1">Uncharacterized protein</fullName>
    </submittedName>
</protein>
<evidence type="ECO:0000313" key="1">
    <source>
        <dbReference type="EMBL" id="SKC87727.1"/>
    </source>
</evidence>
<dbReference type="InterPro" id="IPR037107">
    <property type="entry name" value="Put_OMP_sf"/>
</dbReference>
<proteinExistence type="predicted"/>
<evidence type="ECO:0000313" key="2">
    <source>
        <dbReference type="Proteomes" id="UP000190961"/>
    </source>
</evidence>
<gene>
    <name evidence="1" type="ORF">SAMN05660236_5496</name>
</gene>
<dbReference type="Proteomes" id="UP000190961">
    <property type="component" value="Unassembled WGS sequence"/>
</dbReference>
<dbReference type="STRING" id="688867.SAMN05660236_5496"/>
<dbReference type="EMBL" id="FUZU01000004">
    <property type="protein sequence ID" value="SKC87727.1"/>
    <property type="molecule type" value="Genomic_DNA"/>
</dbReference>
<dbReference type="AlphaFoldDB" id="A0A1T5MHM0"/>
<organism evidence="1 2">
    <name type="scientific">Ohtaekwangia koreensis</name>
    <dbReference type="NCBI Taxonomy" id="688867"/>
    <lineage>
        <taxon>Bacteria</taxon>
        <taxon>Pseudomonadati</taxon>
        <taxon>Bacteroidota</taxon>
        <taxon>Cytophagia</taxon>
        <taxon>Cytophagales</taxon>
        <taxon>Fulvivirgaceae</taxon>
        <taxon>Ohtaekwangia</taxon>
    </lineage>
</organism>
<accession>A0A1T5MHM0</accession>
<dbReference type="Gene3D" id="2.40.128.140">
    <property type="entry name" value="Outer membrane protein"/>
    <property type="match status" value="1"/>
</dbReference>
<dbReference type="OrthoDB" id="622552at2"/>
<dbReference type="InterPro" id="IPR018707">
    <property type="entry name" value="LpxR"/>
</dbReference>
<sequence>MRRMICLLLTVQTEAILTGRVSIFSIGGHNQGNQSLTASLKAGDNSVNTYSWSVMQTMYTPENISTTSPDPFDYPYSSALFISSALHSANPVRKYILQTEWIAGVMGKYAFGEQIQSFVHNHTNSPKPMGWDHQLSPALLINLNLRFEKSLVQKKFIEILYGSDVYIGTLQDGVKFHSTFRIGKMASYFSGYIEQYSSFNNTPRLKSYFTVRPAFDIVLHNTMIEGNVFKRGIFTSDSQEKNIPVPKPVVNRFLKSIDIGYVIAYRGVGASFTYKLSSSDIHNLPAHAVGNISIYILP</sequence>
<dbReference type="Pfam" id="PF09982">
    <property type="entry name" value="LpxR"/>
    <property type="match status" value="1"/>
</dbReference>